<dbReference type="Gene3D" id="1.20.120.310">
    <property type="entry name" value="ERV/ALR sulfhydryl oxidase domain"/>
    <property type="match status" value="1"/>
</dbReference>
<dbReference type="EMBL" id="MN739989">
    <property type="protein sequence ID" value="QHT81732.1"/>
    <property type="molecule type" value="Genomic_DNA"/>
</dbReference>
<feature type="transmembrane region" description="Helical" evidence="7">
    <location>
        <begin position="202"/>
        <end position="220"/>
    </location>
</feature>
<dbReference type="InterPro" id="IPR039799">
    <property type="entry name" value="ALR/ERV"/>
</dbReference>
<keyword evidence="5" id="KW-0560">Oxidoreductase</keyword>
<evidence type="ECO:0000256" key="1">
    <source>
        <dbReference type="ARBA" id="ARBA00001974"/>
    </source>
</evidence>
<evidence type="ECO:0000256" key="6">
    <source>
        <dbReference type="ARBA" id="ARBA00023157"/>
    </source>
</evidence>
<dbReference type="AlphaFoldDB" id="A0A6C0HM60"/>
<protein>
    <recommendedName>
        <fullName evidence="2">thiol oxidase</fullName>
        <ecNumber evidence="2">1.8.3.2</ecNumber>
    </recommendedName>
</protein>
<evidence type="ECO:0000256" key="3">
    <source>
        <dbReference type="ARBA" id="ARBA00022630"/>
    </source>
</evidence>
<comment type="cofactor">
    <cofactor evidence="1">
        <name>FAD</name>
        <dbReference type="ChEBI" id="CHEBI:57692"/>
    </cofactor>
</comment>
<name>A0A6C0HM60_9ZZZZ</name>
<keyword evidence="7" id="KW-0472">Membrane</keyword>
<evidence type="ECO:0000256" key="4">
    <source>
        <dbReference type="ARBA" id="ARBA00022827"/>
    </source>
</evidence>
<keyword evidence="4" id="KW-0274">FAD</keyword>
<evidence type="ECO:0000256" key="5">
    <source>
        <dbReference type="ARBA" id="ARBA00023002"/>
    </source>
</evidence>
<feature type="domain" description="ERV/ALR sulfhydryl oxidase" evidence="8">
    <location>
        <begin position="22"/>
        <end position="133"/>
    </location>
</feature>
<proteinExistence type="predicted"/>
<evidence type="ECO:0000256" key="7">
    <source>
        <dbReference type="SAM" id="Phobius"/>
    </source>
</evidence>
<dbReference type="PROSITE" id="PS51324">
    <property type="entry name" value="ERV_ALR"/>
    <property type="match status" value="1"/>
</dbReference>
<dbReference type="EC" id="1.8.3.2" evidence="2"/>
<dbReference type="GO" id="GO:0016971">
    <property type="term" value="F:flavin-dependent sulfhydryl oxidase activity"/>
    <property type="evidence" value="ECO:0007669"/>
    <property type="project" value="InterPro"/>
</dbReference>
<keyword evidence="6" id="KW-1015">Disulfide bond</keyword>
<evidence type="ECO:0000313" key="9">
    <source>
        <dbReference type="EMBL" id="QHT81732.1"/>
    </source>
</evidence>
<dbReference type="InterPro" id="IPR017905">
    <property type="entry name" value="ERV/ALR_sulphydryl_oxidase"/>
</dbReference>
<sequence>MPCTNHGSTCNGAECRKPNADNGMMTKVWGPAGWLFLHCVAAGYPNVIDPSNPEHLEKQNDYYRFFYYLGKVFPCKYCRNSYQQFITELSPISHMGSRAEISKWLYDIHNKVNDKLGVPLCERPSFEEVDKTYEQFRAKCTPLTDKERSDNKGKGCIIPANGKPSRSVIKVVEFKANETTNPTNPSPQEFPKSNDYLIIKKTHMWIILLIILIIISVIAYKCQHMTLKFK</sequence>
<evidence type="ECO:0000259" key="8">
    <source>
        <dbReference type="PROSITE" id="PS51324"/>
    </source>
</evidence>
<reference evidence="9" key="1">
    <citation type="journal article" date="2020" name="Nature">
        <title>Giant virus diversity and host interactions through global metagenomics.</title>
        <authorList>
            <person name="Schulz F."/>
            <person name="Roux S."/>
            <person name="Paez-Espino D."/>
            <person name="Jungbluth S."/>
            <person name="Walsh D.A."/>
            <person name="Denef V.J."/>
            <person name="McMahon K.D."/>
            <person name="Konstantinidis K.T."/>
            <person name="Eloe-Fadrosh E.A."/>
            <person name="Kyrpides N.C."/>
            <person name="Woyke T."/>
        </authorList>
    </citation>
    <scope>NUCLEOTIDE SEQUENCE</scope>
    <source>
        <strain evidence="9">GVMAG-M-3300023184-13</strain>
    </source>
</reference>
<dbReference type="GO" id="GO:0050660">
    <property type="term" value="F:flavin adenine dinucleotide binding"/>
    <property type="evidence" value="ECO:0007669"/>
    <property type="project" value="TreeGrafter"/>
</dbReference>
<keyword evidence="7" id="KW-1133">Transmembrane helix</keyword>
<dbReference type="Pfam" id="PF04777">
    <property type="entry name" value="Evr1_Alr"/>
    <property type="match status" value="1"/>
</dbReference>
<keyword evidence="7" id="KW-0812">Transmembrane</keyword>
<dbReference type="PANTHER" id="PTHR12645">
    <property type="entry name" value="ALR/ERV"/>
    <property type="match status" value="1"/>
</dbReference>
<dbReference type="SUPFAM" id="SSF69000">
    <property type="entry name" value="FAD-dependent thiol oxidase"/>
    <property type="match status" value="1"/>
</dbReference>
<organism evidence="9">
    <name type="scientific">viral metagenome</name>
    <dbReference type="NCBI Taxonomy" id="1070528"/>
    <lineage>
        <taxon>unclassified sequences</taxon>
        <taxon>metagenomes</taxon>
        <taxon>organismal metagenomes</taxon>
    </lineage>
</organism>
<evidence type="ECO:0000256" key="2">
    <source>
        <dbReference type="ARBA" id="ARBA00012512"/>
    </source>
</evidence>
<accession>A0A6C0HM60</accession>
<dbReference type="PANTHER" id="PTHR12645:SF0">
    <property type="entry name" value="FAD-LINKED SULFHYDRYL OXIDASE ALR"/>
    <property type="match status" value="1"/>
</dbReference>
<keyword evidence="3" id="KW-0285">Flavoprotein</keyword>
<dbReference type="InterPro" id="IPR036774">
    <property type="entry name" value="ERV/ALR_sulphydryl_oxid_sf"/>
</dbReference>
<dbReference type="GO" id="GO:0005739">
    <property type="term" value="C:mitochondrion"/>
    <property type="evidence" value="ECO:0007669"/>
    <property type="project" value="TreeGrafter"/>
</dbReference>